<dbReference type="Proteomes" id="UP000005317">
    <property type="component" value="Unassembled WGS sequence"/>
</dbReference>
<accession>A0A656HAZ8</accession>
<name>A0A656HAZ8_THINJ</name>
<dbReference type="PROSITE" id="PS51352">
    <property type="entry name" value="THIOREDOXIN_2"/>
    <property type="match status" value="1"/>
</dbReference>
<dbReference type="AlphaFoldDB" id="A0A656HAZ8"/>
<dbReference type="OrthoDB" id="9799347at2"/>
<dbReference type="Pfam" id="PF00578">
    <property type="entry name" value="AhpC-TSA"/>
    <property type="match status" value="1"/>
</dbReference>
<dbReference type="PANTHER" id="PTHR42852">
    <property type="entry name" value="THIOL:DISULFIDE INTERCHANGE PROTEIN DSBE"/>
    <property type="match status" value="1"/>
</dbReference>
<dbReference type="InterPro" id="IPR050553">
    <property type="entry name" value="Thioredoxin_ResA/DsbE_sf"/>
</dbReference>
<feature type="transmembrane region" description="Helical" evidence="1">
    <location>
        <begin position="12"/>
        <end position="28"/>
    </location>
</feature>
<dbReference type="GO" id="GO:0016491">
    <property type="term" value="F:oxidoreductase activity"/>
    <property type="evidence" value="ECO:0007669"/>
    <property type="project" value="InterPro"/>
</dbReference>
<dbReference type="EMBL" id="JH651384">
    <property type="protein sequence ID" value="EIJ33517.1"/>
    <property type="molecule type" value="Genomic_DNA"/>
</dbReference>
<evidence type="ECO:0000313" key="4">
    <source>
        <dbReference type="Proteomes" id="UP000005317"/>
    </source>
</evidence>
<dbReference type="CDD" id="cd02966">
    <property type="entry name" value="TlpA_like_family"/>
    <property type="match status" value="1"/>
</dbReference>
<feature type="domain" description="Thioredoxin" evidence="2">
    <location>
        <begin position="29"/>
        <end position="168"/>
    </location>
</feature>
<dbReference type="SUPFAM" id="SSF52833">
    <property type="entry name" value="Thioredoxin-like"/>
    <property type="match status" value="1"/>
</dbReference>
<reference evidence="4" key="1">
    <citation type="journal article" date="2011" name="Stand. Genomic Sci.">
        <title>Genome sequence of the filamentous, gliding Thiothrix nivea neotype strain (JP2(T)).</title>
        <authorList>
            <person name="Lapidus A."/>
            <person name="Nolan M."/>
            <person name="Lucas S."/>
            <person name="Glavina Del Rio T."/>
            <person name="Tice H."/>
            <person name="Cheng J.F."/>
            <person name="Tapia R."/>
            <person name="Han C."/>
            <person name="Goodwin L."/>
            <person name="Pitluck S."/>
            <person name="Liolios K."/>
            <person name="Pagani I."/>
            <person name="Ivanova N."/>
            <person name="Huntemann M."/>
            <person name="Mavromatis K."/>
            <person name="Mikhailova N."/>
            <person name="Pati A."/>
            <person name="Chen A."/>
            <person name="Palaniappan K."/>
            <person name="Land M."/>
            <person name="Brambilla E.M."/>
            <person name="Rohde M."/>
            <person name="Abt B."/>
            <person name="Verbarg S."/>
            <person name="Goker M."/>
            <person name="Bristow J."/>
            <person name="Eisen J.A."/>
            <person name="Markowitz V."/>
            <person name="Hugenholtz P."/>
            <person name="Kyrpides N.C."/>
            <person name="Klenk H.P."/>
            <person name="Woyke T."/>
        </authorList>
    </citation>
    <scope>NUCLEOTIDE SEQUENCE [LARGE SCALE GENOMIC DNA]</scope>
    <source>
        <strain evidence="4">ATCC 35100 / DSM 5205 / JP2</strain>
    </source>
</reference>
<evidence type="ECO:0000259" key="2">
    <source>
        <dbReference type="PROSITE" id="PS51352"/>
    </source>
</evidence>
<gene>
    <name evidence="3" type="ORF">Thini_0889</name>
</gene>
<keyword evidence="1" id="KW-0812">Transmembrane</keyword>
<evidence type="ECO:0000313" key="3">
    <source>
        <dbReference type="EMBL" id="EIJ33517.1"/>
    </source>
</evidence>
<dbReference type="InterPro" id="IPR036249">
    <property type="entry name" value="Thioredoxin-like_sf"/>
</dbReference>
<proteinExistence type="predicted"/>
<dbReference type="InterPro" id="IPR000866">
    <property type="entry name" value="AhpC/TSA"/>
</dbReference>
<sequence length="175" mass="19598" precursor="true">MLEFNNKLKYFAPILLILAGGIAAMLLTERQTNRFKPVSLPSLNGERISIPDQRGKLTWVSSWSASCAICLHELPELERLYQQYGDQLSIVALAMPYDPPNALLEVRDRLQLSVPVLLDLDGETARQLTPDLVVPSHHLIDSQGNVLLNWRGALTRDEILARLKPHLQTQAVNGQ</sequence>
<dbReference type="GO" id="GO:0016209">
    <property type="term" value="F:antioxidant activity"/>
    <property type="evidence" value="ECO:0007669"/>
    <property type="project" value="InterPro"/>
</dbReference>
<dbReference type="Gene3D" id="3.40.30.10">
    <property type="entry name" value="Glutaredoxin"/>
    <property type="match status" value="1"/>
</dbReference>
<protein>
    <submittedName>
        <fullName evidence="3">Redoxin domain protein</fullName>
    </submittedName>
</protein>
<organism evidence="3 4">
    <name type="scientific">Thiothrix nivea (strain ATCC 35100 / DSM 5205 / JP2)</name>
    <dbReference type="NCBI Taxonomy" id="870187"/>
    <lineage>
        <taxon>Bacteria</taxon>
        <taxon>Pseudomonadati</taxon>
        <taxon>Pseudomonadota</taxon>
        <taxon>Gammaproteobacteria</taxon>
        <taxon>Thiotrichales</taxon>
        <taxon>Thiotrichaceae</taxon>
        <taxon>Thiothrix</taxon>
    </lineage>
</organism>
<evidence type="ECO:0000256" key="1">
    <source>
        <dbReference type="SAM" id="Phobius"/>
    </source>
</evidence>
<keyword evidence="1" id="KW-0472">Membrane</keyword>
<keyword evidence="1" id="KW-1133">Transmembrane helix</keyword>
<keyword evidence="4" id="KW-1185">Reference proteome</keyword>
<dbReference type="PANTHER" id="PTHR42852:SF13">
    <property type="entry name" value="PROTEIN DIPZ"/>
    <property type="match status" value="1"/>
</dbReference>
<dbReference type="InterPro" id="IPR013766">
    <property type="entry name" value="Thioredoxin_domain"/>
</dbReference>